<feature type="region of interest" description="Disordered" evidence="1">
    <location>
        <begin position="241"/>
        <end position="363"/>
    </location>
</feature>
<accession>C3Y3H6</accession>
<sequence>MIYDVIVVRPRRAATEKALSDIKPENEQAPAAAPRVFYCNHLSDGVSWNTQQCSNHCHAAYGFGAWGMCDGRGALTEIKAESEQASASAPRTFYCNHLSDGFSWNTSQCSTHCREAYGFGAWGMCDGRGAFSEINPVDEQESAQRCMLNFYCNTLSDGVSWNTAQCNTHCRERYGFGAFGQCDGVAAFSEINPVDEQAPAPRSCILDFISKRRRKNKLGFFRPGVKVTTYDDDGRKRSYWVQMTPGGTSTAIPTSTTSTATDHPGGTSTAIPTSTTSTETDHPGGTSTAIPTSTTSTSTATDHPGGTSTAIPTSTTSTATDHPGGTSTAIPTSTTSTATDHHLAQSSEASEIPVEPAPKTRKQ</sequence>
<dbReference type="AlphaFoldDB" id="C3Y3H6"/>
<evidence type="ECO:0000313" key="2">
    <source>
        <dbReference type="EMBL" id="EEN65243.1"/>
    </source>
</evidence>
<feature type="compositionally biased region" description="Low complexity" evidence="1">
    <location>
        <begin position="244"/>
        <end position="338"/>
    </location>
</feature>
<organism>
    <name type="scientific">Branchiostoma floridae</name>
    <name type="common">Florida lancelet</name>
    <name type="synonym">Amphioxus</name>
    <dbReference type="NCBI Taxonomy" id="7739"/>
    <lineage>
        <taxon>Eukaryota</taxon>
        <taxon>Metazoa</taxon>
        <taxon>Chordata</taxon>
        <taxon>Cephalochordata</taxon>
        <taxon>Leptocardii</taxon>
        <taxon>Amphioxiformes</taxon>
        <taxon>Branchiostomatidae</taxon>
        <taxon>Branchiostoma</taxon>
    </lineage>
</organism>
<dbReference type="InParanoid" id="C3Y3H6"/>
<name>C3Y3H6_BRAFL</name>
<evidence type="ECO:0000256" key="1">
    <source>
        <dbReference type="SAM" id="MobiDB-lite"/>
    </source>
</evidence>
<gene>
    <name evidence="2" type="ORF">BRAFLDRAFT_125977</name>
</gene>
<dbReference type="EMBL" id="GG666483">
    <property type="protein sequence ID" value="EEN65243.1"/>
    <property type="molecule type" value="Genomic_DNA"/>
</dbReference>
<reference evidence="2" key="1">
    <citation type="journal article" date="2008" name="Nature">
        <title>The amphioxus genome and the evolution of the chordate karyotype.</title>
        <authorList>
            <consortium name="US DOE Joint Genome Institute (JGI-PGF)"/>
            <person name="Putnam N.H."/>
            <person name="Butts T."/>
            <person name="Ferrier D.E.K."/>
            <person name="Furlong R.F."/>
            <person name="Hellsten U."/>
            <person name="Kawashima T."/>
            <person name="Robinson-Rechavi M."/>
            <person name="Shoguchi E."/>
            <person name="Terry A."/>
            <person name="Yu J.-K."/>
            <person name="Benito-Gutierrez E.L."/>
            <person name="Dubchak I."/>
            <person name="Garcia-Fernandez J."/>
            <person name="Gibson-Brown J.J."/>
            <person name="Grigoriev I.V."/>
            <person name="Horton A.C."/>
            <person name="de Jong P.J."/>
            <person name="Jurka J."/>
            <person name="Kapitonov V.V."/>
            <person name="Kohara Y."/>
            <person name="Kuroki Y."/>
            <person name="Lindquist E."/>
            <person name="Lucas S."/>
            <person name="Osoegawa K."/>
            <person name="Pennacchio L.A."/>
            <person name="Salamov A.A."/>
            <person name="Satou Y."/>
            <person name="Sauka-Spengler T."/>
            <person name="Schmutz J."/>
            <person name="Shin-I T."/>
            <person name="Toyoda A."/>
            <person name="Bronner-Fraser M."/>
            <person name="Fujiyama A."/>
            <person name="Holland L.Z."/>
            <person name="Holland P.W.H."/>
            <person name="Satoh N."/>
            <person name="Rokhsar D.S."/>
        </authorList>
    </citation>
    <scope>NUCLEOTIDE SEQUENCE [LARGE SCALE GENOMIC DNA]</scope>
    <source>
        <strain evidence="2">S238N-H82</strain>
        <tissue evidence="2">Testes</tissue>
    </source>
</reference>
<protein>
    <submittedName>
        <fullName evidence="2">Uncharacterized protein</fullName>
    </submittedName>
</protein>
<proteinExistence type="predicted"/>